<evidence type="ECO:0000256" key="1">
    <source>
        <dbReference type="SAM" id="SignalP"/>
    </source>
</evidence>
<dbReference type="InterPro" id="IPR016187">
    <property type="entry name" value="CTDL_fold"/>
</dbReference>
<evidence type="ECO:0000313" key="3">
    <source>
        <dbReference type="Proteomes" id="UP000887566"/>
    </source>
</evidence>
<proteinExistence type="predicted"/>
<dbReference type="Pfam" id="PF00059">
    <property type="entry name" value="Lectin_C"/>
    <property type="match status" value="2"/>
</dbReference>
<dbReference type="Proteomes" id="UP000887566">
    <property type="component" value="Unplaced"/>
</dbReference>
<feature type="chain" id="PRO_5036972682" evidence="1">
    <location>
        <begin position="22"/>
        <end position="314"/>
    </location>
</feature>
<feature type="domain" description="C-type lectin" evidence="2">
    <location>
        <begin position="34"/>
        <end position="160"/>
    </location>
</feature>
<protein>
    <submittedName>
        <fullName evidence="4">C-type lectin domain-containing protein</fullName>
    </submittedName>
</protein>
<keyword evidence="3" id="KW-1185">Reference proteome</keyword>
<accession>A0A914UUE3</accession>
<dbReference type="Gene3D" id="3.10.100.10">
    <property type="entry name" value="Mannose-Binding Protein A, subunit A"/>
    <property type="match status" value="2"/>
</dbReference>
<name>A0A914UUE3_9BILA</name>
<reference evidence="4" key="1">
    <citation type="submission" date="2022-11" db="UniProtKB">
        <authorList>
            <consortium name="WormBaseParasite"/>
        </authorList>
    </citation>
    <scope>IDENTIFICATION</scope>
</reference>
<evidence type="ECO:0000313" key="4">
    <source>
        <dbReference type="WBParaSite" id="PSAMB.scaffold1263size33697.g12112.t1"/>
    </source>
</evidence>
<feature type="domain" description="C-type lectin" evidence="2">
    <location>
        <begin position="192"/>
        <end position="310"/>
    </location>
</feature>
<dbReference type="InterPro" id="IPR050111">
    <property type="entry name" value="C-type_lectin/snaclec_domain"/>
</dbReference>
<dbReference type="WBParaSite" id="PSAMB.scaffold1263size33697.g12112.t1">
    <property type="protein sequence ID" value="PSAMB.scaffold1263size33697.g12112.t1"/>
    <property type="gene ID" value="PSAMB.scaffold1263size33697.g12112"/>
</dbReference>
<dbReference type="SMART" id="SM00034">
    <property type="entry name" value="CLECT"/>
    <property type="match status" value="2"/>
</dbReference>
<evidence type="ECO:0000259" key="2">
    <source>
        <dbReference type="PROSITE" id="PS50041"/>
    </source>
</evidence>
<dbReference type="InterPro" id="IPR016186">
    <property type="entry name" value="C-type_lectin-like/link_sf"/>
</dbReference>
<dbReference type="InterPro" id="IPR001304">
    <property type="entry name" value="C-type_lectin-like"/>
</dbReference>
<dbReference type="SUPFAM" id="SSF56436">
    <property type="entry name" value="C-type lectin-like"/>
    <property type="match status" value="2"/>
</dbReference>
<dbReference type="PANTHER" id="PTHR22803">
    <property type="entry name" value="MANNOSE, PHOSPHOLIPASE, LECTIN RECEPTOR RELATED"/>
    <property type="match status" value="1"/>
</dbReference>
<sequence length="314" mass="34593">MARIFISYLLLLISVLSEVYSATCPDGFEGSLSDPDKCYLFVSIPKNWFDANQYCTTNANNLVSIHSRGENLNVLATVTASATIDRCDSKNFWIGGNDLTGKGTLTWTDGQRWDYNNFNATQGQPHYQINGCVSSQITRPVSSSCWKIESANNLNCFVCEYYISSGTLTTTPTPTTTPITSCATGWTNSISNSNKSFCLVTTKATWFNALLYCQNIAAQGTLATISNAFDQSQLNSIVFEHQAPCFDNWIGANDINQLGTFQWSDGQPLVYTNWAPGQPDLNNRCTAAQLQTNGQWTTEPCGVDNCFVCQKYTA</sequence>
<organism evidence="3 4">
    <name type="scientific">Plectus sambesii</name>
    <dbReference type="NCBI Taxonomy" id="2011161"/>
    <lineage>
        <taxon>Eukaryota</taxon>
        <taxon>Metazoa</taxon>
        <taxon>Ecdysozoa</taxon>
        <taxon>Nematoda</taxon>
        <taxon>Chromadorea</taxon>
        <taxon>Plectida</taxon>
        <taxon>Plectina</taxon>
        <taxon>Plectoidea</taxon>
        <taxon>Plectidae</taxon>
        <taxon>Plectus</taxon>
    </lineage>
</organism>
<feature type="signal peptide" evidence="1">
    <location>
        <begin position="1"/>
        <end position="21"/>
    </location>
</feature>
<dbReference type="CDD" id="cd00037">
    <property type="entry name" value="CLECT"/>
    <property type="match status" value="2"/>
</dbReference>
<dbReference type="PROSITE" id="PS50041">
    <property type="entry name" value="C_TYPE_LECTIN_2"/>
    <property type="match status" value="2"/>
</dbReference>
<keyword evidence="1" id="KW-0732">Signal</keyword>
<dbReference type="AlphaFoldDB" id="A0A914UUE3"/>